<dbReference type="CDD" id="cd01948">
    <property type="entry name" value="EAL"/>
    <property type="match status" value="1"/>
</dbReference>
<dbReference type="SUPFAM" id="SSF52172">
    <property type="entry name" value="CheY-like"/>
    <property type="match status" value="1"/>
</dbReference>
<dbReference type="Pfam" id="PF00563">
    <property type="entry name" value="EAL"/>
    <property type="match status" value="1"/>
</dbReference>
<dbReference type="eggNOG" id="COG2200">
    <property type="taxonomic scope" value="Bacteria"/>
</dbReference>
<name>W7Q9I7_9ALTE</name>
<dbReference type="InterPro" id="IPR001633">
    <property type="entry name" value="EAL_dom"/>
</dbReference>
<keyword evidence="1" id="KW-0597">Phosphoprotein</keyword>
<accession>W7Q9I7</accession>
<feature type="domain" description="EAL" evidence="3">
    <location>
        <begin position="139"/>
        <end position="392"/>
    </location>
</feature>
<dbReference type="GO" id="GO:0000160">
    <property type="term" value="P:phosphorelay signal transduction system"/>
    <property type="evidence" value="ECO:0007669"/>
    <property type="project" value="InterPro"/>
</dbReference>
<evidence type="ECO:0000256" key="1">
    <source>
        <dbReference type="PROSITE-ProRule" id="PRU00169"/>
    </source>
</evidence>
<dbReference type="PANTHER" id="PTHR33121:SF79">
    <property type="entry name" value="CYCLIC DI-GMP PHOSPHODIESTERASE PDED-RELATED"/>
    <property type="match status" value="1"/>
</dbReference>
<dbReference type="RefSeq" id="WP_035015994.1">
    <property type="nucleotide sequence ID" value="NZ_ARZY01000041.1"/>
</dbReference>
<dbReference type="Proteomes" id="UP000019276">
    <property type="component" value="Unassembled WGS sequence"/>
</dbReference>
<dbReference type="Pfam" id="PF00072">
    <property type="entry name" value="Response_reg"/>
    <property type="match status" value="1"/>
</dbReference>
<dbReference type="PANTHER" id="PTHR33121">
    <property type="entry name" value="CYCLIC DI-GMP PHOSPHODIESTERASE PDEF"/>
    <property type="match status" value="1"/>
</dbReference>
<dbReference type="STRING" id="1328313.DS2_16414"/>
<dbReference type="EMBL" id="ARZY01000041">
    <property type="protein sequence ID" value="EWH08616.1"/>
    <property type="molecule type" value="Genomic_DNA"/>
</dbReference>
<feature type="modified residue" description="4-aspartylphosphate" evidence="1">
    <location>
        <position position="57"/>
    </location>
</feature>
<dbReference type="InterPro" id="IPR035919">
    <property type="entry name" value="EAL_sf"/>
</dbReference>
<evidence type="ECO:0000313" key="4">
    <source>
        <dbReference type="EMBL" id="EWH08616.1"/>
    </source>
</evidence>
<dbReference type="InterPro" id="IPR001789">
    <property type="entry name" value="Sig_transdc_resp-reg_receiver"/>
</dbReference>
<evidence type="ECO:0000259" key="3">
    <source>
        <dbReference type="PROSITE" id="PS50883"/>
    </source>
</evidence>
<protein>
    <submittedName>
        <fullName evidence="4">Response regulator receiver modulated diguanylate phosphodiesterase</fullName>
    </submittedName>
</protein>
<dbReference type="Gene3D" id="3.40.50.2300">
    <property type="match status" value="1"/>
</dbReference>
<sequence>MSKLQWNAVILDDSPSITALMIQVLKSAGIAQVNAFSDANQALNYVENNLVDIIFSDLNLPNIDGVEFIRLLQSKNFKGRLVIVSSMSVKTIKSVEQLARACKLDLVGSIAKPITEHAVVSMIKKAAQQKQPTHRANVEKLKIYELIRALDQHQFDLHYQPLICNKTKKLVGIEALARLNHPTKGLVFPDSFIMELEHNSLIKDLTYKQLDQVLKQISSLRDDGISLSVSLNISATLLVEKHLPDMIFELLNCYQLPPTNLVLEITESSVIEQQADMLEVLARLSMRGVKLSIDDFGTGYSSVERLIDLPFSEMKIDKTFVQQATTDESARATLESMTSMAKRLNMSIVLEGIESIEHWNMACYLNADILQGYYIAKPMPAAQLIEWIKKWQKAIA</sequence>
<evidence type="ECO:0000313" key="5">
    <source>
        <dbReference type="Proteomes" id="UP000019276"/>
    </source>
</evidence>
<evidence type="ECO:0000259" key="2">
    <source>
        <dbReference type="PROSITE" id="PS50110"/>
    </source>
</evidence>
<dbReference type="OrthoDB" id="9812358at2"/>
<dbReference type="SMART" id="SM00052">
    <property type="entry name" value="EAL"/>
    <property type="match status" value="1"/>
</dbReference>
<dbReference type="InterPro" id="IPR050706">
    <property type="entry name" value="Cyclic-di-GMP_PDE-like"/>
</dbReference>
<feature type="domain" description="Response regulatory" evidence="2">
    <location>
        <begin position="7"/>
        <end position="127"/>
    </location>
</feature>
<dbReference type="SUPFAM" id="SSF141868">
    <property type="entry name" value="EAL domain-like"/>
    <property type="match status" value="1"/>
</dbReference>
<dbReference type="AlphaFoldDB" id="W7Q9I7"/>
<dbReference type="InterPro" id="IPR011006">
    <property type="entry name" value="CheY-like_superfamily"/>
</dbReference>
<dbReference type="GO" id="GO:0071111">
    <property type="term" value="F:cyclic-guanylate-specific phosphodiesterase activity"/>
    <property type="evidence" value="ECO:0007669"/>
    <property type="project" value="InterPro"/>
</dbReference>
<dbReference type="PROSITE" id="PS50883">
    <property type="entry name" value="EAL"/>
    <property type="match status" value="1"/>
</dbReference>
<keyword evidence="5" id="KW-1185">Reference proteome</keyword>
<proteinExistence type="predicted"/>
<dbReference type="SMART" id="SM00448">
    <property type="entry name" value="REC"/>
    <property type="match status" value="1"/>
</dbReference>
<dbReference type="PROSITE" id="PS50110">
    <property type="entry name" value="RESPONSE_REGULATORY"/>
    <property type="match status" value="1"/>
</dbReference>
<reference evidence="4 5" key="1">
    <citation type="journal article" date="2014" name="Genome Announc.">
        <title>Draft Genome Sequence of the Agar-Degrading Bacterium Catenovulum sp. Strain DS-2, Isolated from Intestines of Haliotis diversicolor.</title>
        <authorList>
            <person name="Shan D."/>
            <person name="Li X."/>
            <person name="Gu Z."/>
            <person name="Wei G."/>
            <person name="Gao Z."/>
            <person name="Shao Z."/>
        </authorList>
    </citation>
    <scope>NUCLEOTIDE SEQUENCE [LARGE SCALE GENOMIC DNA]</scope>
    <source>
        <strain evidence="4 5">DS-2</strain>
    </source>
</reference>
<dbReference type="Gene3D" id="3.20.20.450">
    <property type="entry name" value="EAL domain"/>
    <property type="match status" value="1"/>
</dbReference>
<comment type="caution">
    <text evidence="4">The sequence shown here is derived from an EMBL/GenBank/DDBJ whole genome shotgun (WGS) entry which is preliminary data.</text>
</comment>
<organism evidence="4 5">
    <name type="scientific">Catenovulum agarivorans DS-2</name>
    <dbReference type="NCBI Taxonomy" id="1328313"/>
    <lineage>
        <taxon>Bacteria</taxon>
        <taxon>Pseudomonadati</taxon>
        <taxon>Pseudomonadota</taxon>
        <taxon>Gammaproteobacteria</taxon>
        <taxon>Alteromonadales</taxon>
        <taxon>Alteromonadaceae</taxon>
        <taxon>Catenovulum</taxon>
    </lineage>
</organism>
<gene>
    <name evidence="4" type="ORF">DS2_16414</name>
</gene>